<keyword evidence="2" id="KW-1185">Reference proteome</keyword>
<evidence type="ECO:0000313" key="1">
    <source>
        <dbReference type="EMBL" id="MDA0563017.1"/>
    </source>
</evidence>
<gene>
    <name evidence="1" type="ORF">LG943_01500</name>
</gene>
<dbReference type="EMBL" id="JAJAQC010000002">
    <property type="protein sequence ID" value="MDA0563017.1"/>
    <property type="molecule type" value="Genomic_DNA"/>
</dbReference>
<dbReference type="Proteomes" id="UP001140076">
    <property type="component" value="Unassembled WGS sequence"/>
</dbReference>
<organism evidence="1 2">
    <name type="scientific">Streptomonospora mangrovi</name>
    <dbReference type="NCBI Taxonomy" id="2883123"/>
    <lineage>
        <taxon>Bacteria</taxon>
        <taxon>Bacillati</taxon>
        <taxon>Actinomycetota</taxon>
        <taxon>Actinomycetes</taxon>
        <taxon>Streptosporangiales</taxon>
        <taxon>Nocardiopsidaceae</taxon>
        <taxon>Streptomonospora</taxon>
    </lineage>
</organism>
<evidence type="ECO:0000313" key="2">
    <source>
        <dbReference type="Proteomes" id="UP001140076"/>
    </source>
</evidence>
<accession>A0A9X3NGA0</accession>
<reference evidence="1" key="1">
    <citation type="submission" date="2021-10" db="EMBL/GenBank/DDBJ databases">
        <title>Streptomonospora sp. nov., isolated from mangrove soil.</title>
        <authorList>
            <person name="Chen X."/>
            <person name="Ge X."/>
            <person name="Liu W."/>
        </authorList>
    </citation>
    <scope>NUCLEOTIDE SEQUENCE</scope>
    <source>
        <strain evidence="1">S1-112</strain>
    </source>
</reference>
<protein>
    <submittedName>
        <fullName evidence="1">Uncharacterized protein</fullName>
    </submittedName>
</protein>
<sequence length="108" mass="11448">MRPGDDHYRVVGPEDSVEDAVDLGVRPDPERVRALAEAGRTVLVRCPGAAGADDSAESAEAVALAALYAWLGARVFATAHRRPVRQALDMVASLRGHRPPAVARRGLA</sequence>
<proteinExistence type="predicted"/>
<dbReference type="AlphaFoldDB" id="A0A9X3NGA0"/>
<comment type="caution">
    <text evidence="1">The sequence shown here is derived from an EMBL/GenBank/DDBJ whole genome shotgun (WGS) entry which is preliminary data.</text>
</comment>
<name>A0A9X3NGA0_9ACTN</name>